<gene>
    <name evidence="4" type="ORF">HFQ381_LOCUS14258</name>
    <name evidence="3" type="ORF">UJA718_LOCUS7395</name>
</gene>
<dbReference type="Proteomes" id="UP000663851">
    <property type="component" value="Unassembled WGS sequence"/>
</dbReference>
<evidence type="ECO:0000256" key="1">
    <source>
        <dbReference type="SAM" id="Phobius"/>
    </source>
</evidence>
<dbReference type="AlphaFoldDB" id="A0A820C2D9"/>
<keyword evidence="1" id="KW-0472">Membrane</keyword>
<keyword evidence="2" id="KW-0732">Signal</keyword>
<keyword evidence="1" id="KW-1133">Transmembrane helix</keyword>
<feature type="chain" id="PRO_5035620555" evidence="2">
    <location>
        <begin position="21"/>
        <end position="508"/>
    </location>
</feature>
<evidence type="ECO:0000313" key="4">
    <source>
        <dbReference type="EMBL" id="CAF4312382.1"/>
    </source>
</evidence>
<proteinExistence type="predicted"/>
<evidence type="ECO:0000313" key="3">
    <source>
        <dbReference type="EMBL" id="CAF4215299.1"/>
    </source>
</evidence>
<reference evidence="3" key="1">
    <citation type="submission" date="2021-02" db="EMBL/GenBank/DDBJ databases">
        <authorList>
            <person name="Nowell W R."/>
        </authorList>
    </citation>
    <scope>NUCLEOTIDE SEQUENCE</scope>
</reference>
<feature type="transmembrane region" description="Helical" evidence="1">
    <location>
        <begin position="400"/>
        <end position="423"/>
    </location>
</feature>
<organism evidence="3 5">
    <name type="scientific">Rotaria socialis</name>
    <dbReference type="NCBI Taxonomy" id="392032"/>
    <lineage>
        <taxon>Eukaryota</taxon>
        <taxon>Metazoa</taxon>
        <taxon>Spiralia</taxon>
        <taxon>Gnathifera</taxon>
        <taxon>Rotifera</taxon>
        <taxon>Eurotatoria</taxon>
        <taxon>Bdelloidea</taxon>
        <taxon>Philodinida</taxon>
        <taxon>Philodinidae</taxon>
        <taxon>Rotaria</taxon>
    </lineage>
</organism>
<accession>A0A820C2D9</accession>
<keyword evidence="5" id="KW-1185">Reference proteome</keyword>
<dbReference type="EMBL" id="CAJOBO010000925">
    <property type="protein sequence ID" value="CAF4312382.1"/>
    <property type="molecule type" value="Genomic_DNA"/>
</dbReference>
<feature type="signal peptide" evidence="2">
    <location>
        <begin position="1"/>
        <end position="20"/>
    </location>
</feature>
<name>A0A820C2D9_9BILA</name>
<feature type="transmembrane region" description="Helical" evidence="1">
    <location>
        <begin position="464"/>
        <end position="485"/>
    </location>
</feature>
<comment type="caution">
    <text evidence="3">The sequence shown here is derived from an EMBL/GenBank/DDBJ whole genome shotgun (WGS) entry which is preliminary data.</text>
</comment>
<feature type="transmembrane region" description="Helical" evidence="1">
    <location>
        <begin position="429"/>
        <end position="452"/>
    </location>
</feature>
<protein>
    <submittedName>
        <fullName evidence="3">Uncharacterized protein</fullName>
    </submittedName>
</protein>
<dbReference type="Proteomes" id="UP000663873">
    <property type="component" value="Unassembled WGS sequence"/>
</dbReference>
<keyword evidence="1" id="KW-0812">Transmembrane</keyword>
<dbReference type="EMBL" id="CAJOBP010000741">
    <property type="protein sequence ID" value="CAF4215299.1"/>
    <property type="molecule type" value="Genomic_DNA"/>
</dbReference>
<evidence type="ECO:0000256" key="2">
    <source>
        <dbReference type="SAM" id="SignalP"/>
    </source>
</evidence>
<evidence type="ECO:0000313" key="5">
    <source>
        <dbReference type="Proteomes" id="UP000663873"/>
    </source>
</evidence>
<sequence>MDIATKIFLLSLCLFETVNSKIEANSRTDEALSTVIPKILANRNLRESKLDDHILVENWQDYVLANAVLANYLNILMVQASKSDFSLLKQSNHCTIYVKTPSSFRKTIVQLSDNIRLVLMNLYGDLHQIQLTLENFPIHLKTILLLIAKGTEQQINSYLPNLLVKGEIYINESLLILKNPRTKTEQVKDLIVELESLISNVSSEYAVSSQVEDVKAQWILFNDLFAQIAVQAENGIHDFLLQFNWVLEQFIQLNVSSHRDLILNLLKPKVIEIDRTIDLLKIISETSVQISSSYTNQKMTDNINLILLSNEEQRKEAIKNHRYELQPVAVKFARIALQRHDEFLARTANREKAYEDFLSEMSTADLNILLTLNVLCLLLLVADVRLLIKNRDDNLRQGLLSLGPILFSFVYYGCGLIVVYRIHYLGIAIFGWAGYLQYVVLCGEMFLNVLIIAKHRSNSKHTNISYSTGVIITVISLCQAILMVITCKLTFKIFNLIKTFKRDALGQV</sequence>
<feature type="transmembrane region" description="Helical" evidence="1">
    <location>
        <begin position="368"/>
        <end position="388"/>
    </location>
</feature>